<organism evidence="4 5">
    <name type="scientific">Candidatus Enterocloster excrementigallinarum</name>
    <dbReference type="NCBI Taxonomy" id="2838558"/>
    <lineage>
        <taxon>Bacteria</taxon>
        <taxon>Bacillati</taxon>
        <taxon>Bacillota</taxon>
        <taxon>Clostridia</taxon>
        <taxon>Lachnospirales</taxon>
        <taxon>Lachnospiraceae</taxon>
        <taxon>Enterocloster</taxon>
    </lineage>
</organism>
<keyword evidence="4" id="KW-0418">Kinase</keyword>
<evidence type="ECO:0000256" key="2">
    <source>
        <dbReference type="SAM" id="Phobius"/>
    </source>
</evidence>
<sequence>MKFLHSRRKEFESLGEKISKPVLAVAIGVLLVCQLGSFAITCRWIRSRNAQIVENQLNYMEASVQEKTMDIQRMLFGIQVNDTFDQALRRLVFNGEENPVYAESEISRILSVNKGTMPLVSNLYVCSPDFLVADMTTLRNYEKDYRQSQAYRLYEGAESAVFFGTAGADDIFLTSREVIPVGYRFRLGGYSSPIAIVANLDQERLNEYLREEIGDSGMVGLADGNGQLIAWNQKPDGEREREKAVSQLAGQSDLEAKTQGIVRIGPYIAGFRSVGATPWRVLYITSEQRELQVLLGIGVIYTVCSAAAIVVMVSFVRRKVRCLTGPLRELAGKMSNLETWEEEECLSYQDNDEIRVLFDSFNQMLRNTSHYIRQLEEEKQRVKTEQSQKRKAEFKAMQAQIQPHFLYNTLESIHWKAEEAQAQEISDMVQALATFFRINLSRGKELISLRDEIAHVESYLRIQQIRYGNQLEYEIQVQEEILDSVLPKLILQPLVENSIYHGIREKEGEGMIGITGRKAENGDILLCVEDNGVGILPEQLKNLQEKLVSGEKVHQEGYGIFNVNQRIQLNYGVPYGLSILFSGIDGTAGAVFMPNFPAGRET</sequence>
<keyword evidence="1" id="KW-0175">Coiled coil</keyword>
<dbReference type="SUPFAM" id="SSF55874">
    <property type="entry name" value="ATPase domain of HSP90 chaperone/DNA topoisomerase II/histidine kinase"/>
    <property type="match status" value="1"/>
</dbReference>
<protein>
    <submittedName>
        <fullName evidence="4">Sensor histidine kinase</fullName>
    </submittedName>
</protein>
<dbReference type="Pfam" id="PF06580">
    <property type="entry name" value="His_kinase"/>
    <property type="match status" value="1"/>
</dbReference>
<dbReference type="InterPro" id="IPR003594">
    <property type="entry name" value="HATPase_dom"/>
</dbReference>
<dbReference type="AlphaFoldDB" id="A0A9D2PVS8"/>
<dbReference type="GO" id="GO:0000155">
    <property type="term" value="F:phosphorelay sensor kinase activity"/>
    <property type="evidence" value="ECO:0007669"/>
    <property type="project" value="InterPro"/>
</dbReference>
<dbReference type="EMBL" id="DWWB01000077">
    <property type="protein sequence ID" value="HJC67666.1"/>
    <property type="molecule type" value="Genomic_DNA"/>
</dbReference>
<keyword evidence="2" id="KW-0812">Transmembrane</keyword>
<evidence type="ECO:0000313" key="4">
    <source>
        <dbReference type="EMBL" id="HJC67666.1"/>
    </source>
</evidence>
<comment type="caution">
    <text evidence="4">The sequence shown here is derived from an EMBL/GenBank/DDBJ whole genome shotgun (WGS) entry which is preliminary data.</text>
</comment>
<proteinExistence type="predicted"/>
<reference evidence="4" key="2">
    <citation type="submission" date="2021-04" db="EMBL/GenBank/DDBJ databases">
        <authorList>
            <person name="Gilroy R."/>
        </authorList>
    </citation>
    <scope>NUCLEOTIDE SEQUENCE</scope>
    <source>
        <strain evidence="4">CHK198-12963</strain>
    </source>
</reference>
<dbReference type="GO" id="GO:0016020">
    <property type="term" value="C:membrane"/>
    <property type="evidence" value="ECO:0007669"/>
    <property type="project" value="InterPro"/>
</dbReference>
<accession>A0A9D2PVS8</accession>
<dbReference type="SMART" id="SM00387">
    <property type="entry name" value="HATPase_c"/>
    <property type="match status" value="1"/>
</dbReference>
<dbReference type="PANTHER" id="PTHR34220:SF7">
    <property type="entry name" value="SENSOR HISTIDINE KINASE YPDA"/>
    <property type="match status" value="1"/>
</dbReference>
<reference evidence="4" key="1">
    <citation type="journal article" date="2021" name="PeerJ">
        <title>Extensive microbial diversity within the chicken gut microbiome revealed by metagenomics and culture.</title>
        <authorList>
            <person name="Gilroy R."/>
            <person name="Ravi A."/>
            <person name="Getino M."/>
            <person name="Pursley I."/>
            <person name="Horton D.L."/>
            <person name="Alikhan N.F."/>
            <person name="Baker D."/>
            <person name="Gharbi K."/>
            <person name="Hall N."/>
            <person name="Watson M."/>
            <person name="Adriaenssens E.M."/>
            <person name="Foster-Nyarko E."/>
            <person name="Jarju S."/>
            <person name="Secka A."/>
            <person name="Antonio M."/>
            <person name="Oren A."/>
            <person name="Chaudhuri R.R."/>
            <person name="La Ragione R."/>
            <person name="Hildebrand F."/>
            <person name="Pallen M.J."/>
        </authorList>
    </citation>
    <scope>NUCLEOTIDE SEQUENCE</scope>
    <source>
        <strain evidence="4">CHK198-12963</strain>
    </source>
</reference>
<evidence type="ECO:0000259" key="3">
    <source>
        <dbReference type="SMART" id="SM00387"/>
    </source>
</evidence>
<feature type="transmembrane region" description="Helical" evidence="2">
    <location>
        <begin position="293"/>
        <end position="316"/>
    </location>
</feature>
<dbReference type="InterPro" id="IPR050640">
    <property type="entry name" value="Bact_2-comp_sensor_kinase"/>
</dbReference>
<dbReference type="CDD" id="cd18774">
    <property type="entry name" value="PDC2_HK_sensor"/>
    <property type="match status" value="1"/>
</dbReference>
<name>A0A9D2PVS8_9FIRM</name>
<dbReference type="SUPFAM" id="SSF158472">
    <property type="entry name" value="HAMP domain-like"/>
    <property type="match status" value="1"/>
</dbReference>
<feature type="domain" description="Histidine kinase/HSP90-like ATPase" evidence="3">
    <location>
        <begin position="482"/>
        <end position="600"/>
    </location>
</feature>
<dbReference type="InterPro" id="IPR036890">
    <property type="entry name" value="HATPase_C_sf"/>
</dbReference>
<dbReference type="InterPro" id="IPR010559">
    <property type="entry name" value="Sig_transdc_His_kin_internal"/>
</dbReference>
<dbReference type="Gene3D" id="6.10.340.10">
    <property type="match status" value="1"/>
</dbReference>
<keyword evidence="2" id="KW-1133">Transmembrane helix</keyword>
<keyword evidence="4" id="KW-0808">Transferase</keyword>
<evidence type="ECO:0000256" key="1">
    <source>
        <dbReference type="SAM" id="Coils"/>
    </source>
</evidence>
<dbReference type="PANTHER" id="PTHR34220">
    <property type="entry name" value="SENSOR HISTIDINE KINASE YPDA"/>
    <property type="match status" value="1"/>
</dbReference>
<feature type="transmembrane region" description="Helical" evidence="2">
    <location>
        <begin position="21"/>
        <end position="40"/>
    </location>
</feature>
<dbReference type="Proteomes" id="UP000823863">
    <property type="component" value="Unassembled WGS sequence"/>
</dbReference>
<dbReference type="Gene3D" id="3.30.565.10">
    <property type="entry name" value="Histidine kinase-like ATPase, C-terminal domain"/>
    <property type="match status" value="1"/>
</dbReference>
<dbReference type="Pfam" id="PF02518">
    <property type="entry name" value="HATPase_c"/>
    <property type="match status" value="1"/>
</dbReference>
<keyword evidence="2" id="KW-0472">Membrane</keyword>
<feature type="coiled-coil region" evidence="1">
    <location>
        <begin position="365"/>
        <end position="395"/>
    </location>
</feature>
<evidence type="ECO:0000313" key="5">
    <source>
        <dbReference type="Proteomes" id="UP000823863"/>
    </source>
</evidence>
<gene>
    <name evidence="4" type="ORF">H9931_13300</name>
</gene>